<comment type="caution">
    <text evidence="1">The sequence shown here is derived from an EMBL/GenBank/DDBJ whole genome shotgun (WGS) entry which is preliminary data.</text>
</comment>
<proteinExistence type="predicted"/>
<accession>A0ACC1I7K4</accession>
<name>A0ACC1I7K4_9FUNG</name>
<evidence type="ECO:0000313" key="1">
    <source>
        <dbReference type="EMBL" id="KAJ1889670.1"/>
    </source>
</evidence>
<keyword evidence="2" id="KW-1185">Reference proteome</keyword>
<organism evidence="1 2">
    <name type="scientific">Kickxella alabastrina</name>
    <dbReference type="NCBI Taxonomy" id="61397"/>
    <lineage>
        <taxon>Eukaryota</taxon>
        <taxon>Fungi</taxon>
        <taxon>Fungi incertae sedis</taxon>
        <taxon>Zoopagomycota</taxon>
        <taxon>Kickxellomycotina</taxon>
        <taxon>Kickxellomycetes</taxon>
        <taxon>Kickxellales</taxon>
        <taxon>Kickxellaceae</taxon>
        <taxon>Kickxella</taxon>
    </lineage>
</organism>
<dbReference type="Proteomes" id="UP001150581">
    <property type="component" value="Unassembled WGS sequence"/>
</dbReference>
<dbReference type="EMBL" id="JANBPG010001498">
    <property type="protein sequence ID" value="KAJ1889670.1"/>
    <property type="molecule type" value="Genomic_DNA"/>
</dbReference>
<gene>
    <name evidence="1" type="ORF">LPJ66_007908</name>
</gene>
<protein>
    <submittedName>
        <fullName evidence="1">Uncharacterized protein</fullName>
    </submittedName>
</protein>
<reference evidence="1" key="1">
    <citation type="submission" date="2022-07" db="EMBL/GenBank/DDBJ databases">
        <title>Phylogenomic reconstructions and comparative analyses of Kickxellomycotina fungi.</title>
        <authorList>
            <person name="Reynolds N.K."/>
            <person name="Stajich J.E."/>
            <person name="Barry K."/>
            <person name="Grigoriev I.V."/>
            <person name="Crous P."/>
            <person name="Smith M.E."/>
        </authorList>
    </citation>
    <scope>NUCLEOTIDE SEQUENCE</scope>
    <source>
        <strain evidence="1">Benny 63K</strain>
    </source>
</reference>
<evidence type="ECO:0000313" key="2">
    <source>
        <dbReference type="Proteomes" id="UP001150581"/>
    </source>
</evidence>
<sequence>MDTDSTAAINHHQGSTASISTPLAIKYINDLQLLANLPGHLVPSNANPTIFVPNMDSDILYNFPVFPDTTTGPLSLPNSAMQPVGEMMAAQAYPHHNALSQPTSQPFMALPYPSYRTSPVLNFNISQFAQPNLFPYTNMFVGPTEQNFGFDVPNHPQGFIGRGQETGLATVSLPAAAHILQPIVMQEVSPILQPVHVFSESPSNPPMQQQHFASHQLTAAIPNSNFYTSPLQQQRQQQQQVQSTSPSPSHSRDEGTDVETKRVARRTSLSEKQKKELFKWVYKNRFNPKPRGEEKERLMRVAGMSRERFKTWFANARRRYFIRTEVNGVIQYEVTQTFLDACQRADIKLD</sequence>